<name>A0ABQ6JHH2_9ACTN</name>
<dbReference type="Gene3D" id="3.20.20.20">
    <property type="entry name" value="Dihydropteroate synthase-like"/>
    <property type="match status" value="1"/>
</dbReference>
<reference evidence="4" key="1">
    <citation type="journal article" date="2019" name="Int. J. Syst. Evol. Microbiol.">
        <title>The Global Catalogue of Microorganisms (GCM) 10K type strain sequencing project: providing services to taxonomists for standard genome sequencing and annotation.</title>
        <authorList>
            <consortium name="The Broad Institute Genomics Platform"/>
            <consortium name="The Broad Institute Genome Sequencing Center for Infectious Disease"/>
            <person name="Wu L."/>
            <person name="Ma J."/>
        </authorList>
    </citation>
    <scope>NUCLEOTIDE SEQUENCE [LARGE SCALE GENOMIC DNA]</scope>
    <source>
        <strain evidence="4">NBRC 108730</strain>
    </source>
</reference>
<feature type="compositionally biased region" description="Basic and acidic residues" evidence="1">
    <location>
        <begin position="198"/>
        <end position="210"/>
    </location>
</feature>
<sequence>MPQPLAVPVGLGVRTVGRQTIDLDRRPLVMAIVNRTRDSFFDGGRTFALDAATAAVERAVADGADWVDVGAVPFSPDAERVDEAEELDRLLPVVAAARATGDVIVSVETTRPAVARAAFAAGADVLNDTSGLHDPEPGRRHGGGRRHAGRLPQPGPAVRAPAPPDVHRRRPRGARPAGRAGGGRQVARRRAPRGRPRPRPEQDHPALARA</sequence>
<feature type="compositionally biased region" description="Basic residues" evidence="1">
    <location>
        <begin position="186"/>
        <end position="197"/>
    </location>
</feature>
<feature type="compositionally biased region" description="Basic residues" evidence="1">
    <location>
        <begin position="140"/>
        <end position="149"/>
    </location>
</feature>
<dbReference type="Pfam" id="PF00809">
    <property type="entry name" value="Pterin_bind"/>
    <property type="match status" value="1"/>
</dbReference>
<dbReference type="Proteomes" id="UP001157017">
    <property type="component" value="Unassembled WGS sequence"/>
</dbReference>
<feature type="region of interest" description="Disordered" evidence="1">
    <location>
        <begin position="127"/>
        <end position="210"/>
    </location>
</feature>
<dbReference type="PROSITE" id="PS50972">
    <property type="entry name" value="PTERIN_BINDING"/>
    <property type="match status" value="1"/>
</dbReference>
<evidence type="ECO:0000259" key="2">
    <source>
        <dbReference type="PROSITE" id="PS50972"/>
    </source>
</evidence>
<dbReference type="PROSITE" id="PS00792">
    <property type="entry name" value="DHPS_1"/>
    <property type="match status" value="1"/>
</dbReference>
<evidence type="ECO:0000313" key="4">
    <source>
        <dbReference type="Proteomes" id="UP001157017"/>
    </source>
</evidence>
<evidence type="ECO:0000256" key="1">
    <source>
        <dbReference type="SAM" id="MobiDB-lite"/>
    </source>
</evidence>
<dbReference type="PANTHER" id="PTHR20941">
    <property type="entry name" value="FOLATE SYNTHESIS PROTEINS"/>
    <property type="match status" value="1"/>
</dbReference>
<dbReference type="PANTHER" id="PTHR20941:SF8">
    <property type="entry name" value="INACTIVE DIHYDROPTEROATE SYNTHASE 2"/>
    <property type="match status" value="1"/>
</dbReference>
<dbReference type="InterPro" id="IPR045031">
    <property type="entry name" value="DHP_synth-like"/>
</dbReference>
<dbReference type="InterPro" id="IPR011005">
    <property type="entry name" value="Dihydropteroate_synth-like_sf"/>
</dbReference>
<comment type="caution">
    <text evidence="3">The sequence shown here is derived from an EMBL/GenBank/DDBJ whole genome shotgun (WGS) entry which is preliminary data.</text>
</comment>
<dbReference type="EMBL" id="BSUZ01000001">
    <property type="protein sequence ID" value="GMA86814.1"/>
    <property type="molecule type" value="Genomic_DNA"/>
</dbReference>
<accession>A0ABQ6JHH2</accession>
<protein>
    <recommendedName>
        <fullName evidence="2">Pterin-binding domain-containing protein</fullName>
    </recommendedName>
</protein>
<feature type="domain" description="Pterin-binding" evidence="2">
    <location>
        <begin position="27"/>
        <end position="210"/>
    </location>
</feature>
<dbReference type="SUPFAM" id="SSF51717">
    <property type="entry name" value="Dihydropteroate synthetase-like"/>
    <property type="match status" value="1"/>
</dbReference>
<gene>
    <name evidence="3" type="ORF">GCM10025868_20640</name>
</gene>
<evidence type="ECO:0000313" key="3">
    <source>
        <dbReference type="EMBL" id="GMA86814.1"/>
    </source>
</evidence>
<proteinExistence type="predicted"/>
<keyword evidence="4" id="KW-1185">Reference proteome</keyword>
<organism evidence="3 4">
    <name type="scientific">Angustibacter aerolatus</name>
    <dbReference type="NCBI Taxonomy" id="1162965"/>
    <lineage>
        <taxon>Bacteria</taxon>
        <taxon>Bacillati</taxon>
        <taxon>Actinomycetota</taxon>
        <taxon>Actinomycetes</taxon>
        <taxon>Kineosporiales</taxon>
        <taxon>Kineosporiaceae</taxon>
    </lineage>
</organism>
<dbReference type="InterPro" id="IPR000489">
    <property type="entry name" value="Pterin-binding_dom"/>
</dbReference>